<reference evidence="2 3" key="1">
    <citation type="submission" date="2019-11" db="EMBL/GenBank/DDBJ databases">
        <authorList>
            <person name="Yuan L."/>
        </authorList>
    </citation>
    <scope>NUCLEOTIDE SEQUENCE [LARGE SCALE GENOMIC DNA]</scope>
    <source>
        <strain evidence="2 3">TRM43335</strain>
    </source>
</reference>
<evidence type="ECO:0000313" key="2">
    <source>
        <dbReference type="EMBL" id="MTE21569.1"/>
    </source>
</evidence>
<keyword evidence="1" id="KW-0732">Signal</keyword>
<accession>A0A6G2BHM3</accession>
<organism evidence="2 3">
    <name type="scientific">Streptomyces taklimakanensis</name>
    <dbReference type="NCBI Taxonomy" id="2569853"/>
    <lineage>
        <taxon>Bacteria</taxon>
        <taxon>Bacillati</taxon>
        <taxon>Actinomycetota</taxon>
        <taxon>Actinomycetes</taxon>
        <taxon>Kitasatosporales</taxon>
        <taxon>Streptomycetaceae</taxon>
        <taxon>Streptomyces</taxon>
    </lineage>
</organism>
<protein>
    <recommendedName>
        <fullName evidence="4">Peptidoglycan binding-like domain-containing protein</fullName>
    </recommendedName>
</protein>
<dbReference type="InterPro" id="IPR036365">
    <property type="entry name" value="PGBD-like_sf"/>
</dbReference>
<dbReference type="Gene3D" id="1.10.101.10">
    <property type="entry name" value="PGBD-like superfamily/PGBD"/>
    <property type="match status" value="1"/>
</dbReference>
<gene>
    <name evidence="2" type="ORF">F0L17_21125</name>
</gene>
<dbReference type="EMBL" id="WIXO01000001">
    <property type="protein sequence ID" value="MTE21569.1"/>
    <property type="molecule type" value="Genomic_DNA"/>
</dbReference>
<evidence type="ECO:0008006" key="4">
    <source>
        <dbReference type="Google" id="ProtNLM"/>
    </source>
</evidence>
<keyword evidence="3" id="KW-1185">Reference proteome</keyword>
<feature type="chain" id="PRO_5039027536" description="Peptidoglycan binding-like domain-containing protein" evidence="1">
    <location>
        <begin position="27"/>
        <end position="92"/>
    </location>
</feature>
<dbReference type="InterPro" id="IPR036366">
    <property type="entry name" value="PGBDSf"/>
</dbReference>
<name>A0A6G2BHM3_9ACTN</name>
<sequence length="92" mass="9040">MGAGTAGALVTLAAAFAIGAGGLATAGAAPPEKPAAGSGTVASLAVVNLGLTTTEAKRLQGWLKEHHGYTGAIDGIAGPETRRAFGNFPYYL</sequence>
<comment type="caution">
    <text evidence="2">The sequence shown here is derived from an EMBL/GenBank/DDBJ whole genome shotgun (WGS) entry which is preliminary data.</text>
</comment>
<dbReference type="SUPFAM" id="SSF47090">
    <property type="entry name" value="PGBD-like"/>
    <property type="match status" value="1"/>
</dbReference>
<dbReference type="AlphaFoldDB" id="A0A6G2BHM3"/>
<evidence type="ECO:0000256" key="1">
    <source>
        <dbReference type="SAM" id="SignalP"/>
    </source>
</evidence>
<feature type="signal peptide" evidence="1">
    <location>
        <begin position="1"/>
        <end position="26"/>
    </location>
</feature>
<dbReference type="Proteomes" id="UP000473014">
    <property type="component" value="Unassembled WGS sequence"/>
</dbReference>
<evidence type="ECO:0000313" key="3">
    <source>
        <dbReference type="Proteomes" id="UP000473014"/>
    </source>
</evidence>
<proteinExistence type="predicted"/>